<feature type="domain" description="Creatinase N-terminal" evidence="2">
    <location>
        <begin position="50"/>
        <end position="181"/>
    </location>
</feature>
<dbReference type="PANTHER" id="PTHR46112">
    <property type="entry name" value="AMINOPEPTIDASE"/>
    <property type="match status" value="1"/>
</dbReference>
<dbReference type="SUPFAM" id="SSF55920">
    <property type="entry name" value="Creatinase/aminopeptidase"/>
    <property type="match status" value="1"/>
</dbReference>
<evidence type="ECO:0000259" key="1">
    <source>
        <dbReference type="Pfam" id="PF00557"/>
    </source>
</evidence>
<dbReference type="InterPro" id="IPR029149">
    <property type="entry name" value="Creatin/AminoP/Spt16_N"/>
</dbReference>
<dbReference type="InterPro" id="IPR050659">
    <property type="entry name" value="Peptidase_M24B"/>
</dbReference>
<protein>
    <submittedName>
        <fullName evidence="3">M24 family metallopeptidase</fullName>
    </submittedName>
</protein>
<accession>A0ABU9XCJ6</accession>
<reference evidence="3 4" key="1">
    <citation type="submission" date="2024-05" db="EMBL/GenBank/DDBJ databases">
        <authorList>
            <person name="Kim H.-Y."/>
            <person name="Kim E."/>
            <person name="Cai Y."/>
            <person name="Yang S.-M."/>
            <person name="Lee W."/>
        </authorList>
    </citation>
    <scope>NUCLEOTIDE SEQUENCE [LARGE SCALE GENOMIC DNA]</scope>
    <source>
        <strain evidence="3 4">FBL11</strain>
    </source>
</reference>
<name>A0ABU9XCJ6_9GAMM</name>
<dbReference type="InterPro" id="IPR000587">
    <property type="entry name" value="Creatinase_N"/>
</dbReference>
<dbReference type="InterPro" id="IPR039394">
    <property type="entry name" value="Creatinase_C"/>
</dbReference>
<dbReference type="Pfam" id="PF00557">
    <property type="entry name" value="Peptidase_M24"/>
    <property type="match status" value="1"/>
</dbReference>
<keyword evidence="4" id="KW-1185">Reference proteome</keyword>
<feature type="domain" description="Peptidase M24" evidence="1">
    <location>
        <begin position="189"/>
        <end position="405"/>
    </location>
</feature>
<organism evidence="3 4">
    <name type="scientific">Psychrobacter saeujeotis</name>
    <dbReference type="NCBI Taxonomy" id="3143436"/>
    <lineage>
        <taxon>Bacteria</taxon>
        <taxon>Pseudomonadati</taxon>
        <taxon>Pseudomonadota</taxon>
        <taxon>Gammaproteobacteria</taxon>
        <taxon>Moraxellales</taxon>
        <taxon>Moraxellaceae</taxon>
        <taxon>Psychrobacter</taxon>
    </lineage>
</organism>
<dbReference type="InterPro" id="IPR000994">
    <property type="entry name" value="Pept_M24"/>
</dbReference>
<dbReference type="SUPFAM" id="SSF53092">
    <property type="entry name" value="Creatinase/prolidase N-terminal domain"/>
    <property type="match status" value="1"/>
</dbReference>
<evidence type="ECO:0000259" key="2">
    <source>
        <dbReference type="Pfam" id="PF01321"/>
    </source>
</evidence>
<evidence type="ECO:0000313" key="4">
    <source>
        <dbReference type="Proteomes" id="UP001461960"/>
    </source>
</evidence>
<comment type="caution">
    <text evidence="3">The sequence shown here is derived from an EMBL/GenBank/DDBJ whole genome shotgun (WGS) entry which is preliminary data.</text>
</comment>
<proteinExistence type="predicted"/>
<sequence length="426" mass="47514">MSTLKDLTSTLSFDGASDNSLNNLHLPSLIEIKNGQKVTPTFSHQEYANRHEKLREYLDSQNIAAVLFTSMHNINYYSDFIYCSFGRPYGLVISAQEVVSISANIDGGQPWRRTVGDNNIVYTDWQRDNYFKAIAKQIPNNGRVGLEFDHLPLDSFAKLKASLPNVEFVDISAACMTMRMIKSAEEIALIKKGAQVCDIGGAALVQAVYDGVPEYEVALASTQAMVRAIGEQFGHVELMDTWTWFQSGINTDGAHNPVTNRRVQSGDILSLNCFSMIAGYYTALERTLFLETCDADSLRYWQINCEVHEAGLELIKPGARCCDIAHELNKIYAKYDLLEKRSFGYGHSFGVLSHYYGREAGLELREDIETVLEPGMVVSMEPMIMIPEGMPGAGGYREHDILVINETGAENITGFKYGPEHNIIGR</sequence>
<dbReference type="RefSeq" id="WP_299218818.1">
    <property type="nucleotide sequence ID" value="NZ_JBDGHN010000005.1"/>
</dbReference>
<dbReference type="Pfam" id="PF01321">
    <property type="entry name" value="Creatinase_N"/>
    <property type="match status" value="1"/>
</dbReference>
<dbReference type="InterPro" id="IPR036005">
    <property type="entry name" value="Creatinase/aminopeptidase-like"/>
</dbReference>
<evidence type="ECO:0000313" key="3">
    <source>
        <dbReference type="EMBL" id="MEN2751735.1"/>
    </source>
</evidence>
<gene>
    <name evidence="3" type="ORF">AAIR29_08830</name>
</gene>
<dbReference type="Proteomes" id="UP001461960">
    <property type="component" value="Unassembled WGS sequence"/>
</dbReference>
<dbReference type="Gene3D" id="3.90.230.10">
    <property type="entry name" value="Creatinase/methionine aminopeptidase superfamily"/>
    <property type="match status" value="1"/>
</dbReference>
<dbReference type="EMBL" id="JBDGHN010000005">
    <property type="protein sequence ID" value="MEN2751735.1"/>
    <property type="molecule type" value="Genomic_DNA"/>
</dbReference>
<dbReference type="Gene3D" id="3.40.350.10">
    <property type="entry name" value="Creatinase/prolidase N-terminal domain"/>
    <property type="match status" value="1"/>
</dbReference>
<dbReference type="PANTHER" id="PTHR46112:SF2">
    <property type="entry name" value="XAA-PRO AMINOPEPTIDASE P-RELATED"/>
    <property type="match status" value="1"/>
</dbReference>
<dbReference type="CDD" id="cd01090">
    <property type="entry name" value="Creatinase"/>
    <property type="match status" value="1"/>
</dbReference>